<evidence type="ECO:0000259" key="5">
    <source>
        <dbReference type="PROSITE" id="PS51443"/>
    </source>
</evidence>
<dbReference type="SUPFAM" id="SSF54001">
    <property type="entry name" value="Cysteine proteinases"/>
    <property type="match status" value="1"/>
</dbReference>
<dbReference type="EMBL" id="BLLF01005681">
    <property type="protein sequence ID" value="GFH31505.1"/>
    <property type="molecule type" value="Genomic_DNA"/>
</dbReference>
<dbReference type="InterPro" id="IPR038765">
    <property type="entry name" value="Papain-like_cys_pep_sf"/>
</dbReference>
<dbReference type="EC" id="2.3.2.15" evidence="1"/>
<keyword evidence="3" id="KW-0808">Transferase</keyword>
<dbReference type="PROSITE" id="PS51443">
    <property type="entry name" value="PCS"/>
    <property type="match status" value="1"/>
</dbReference>
<name>A0A6A0AFT2_HAELA</name>
<organism evidence="6 7">
    <name type="scientific">Haematococcus lacustris</name>
    <name type="common">Green alga</name>
    <name type="synonym">Haematococcus pluvialis</name>
    <dbReference type="NCBI Taxonomy" id="44745"/>
    <lineage>
        <taxon>Eukaryota</taxon>
        <taxon>Viridiplantae</taxon>
        <taxon>Chlorophyta</taxon>
        <taxon>core chlorophytes</taxon>
        <taxon>Chlorophyceae</taxon>
        <taxon>CS clade</taxon>
        <taxon>Chlamydomonadales</taxon>
        <taxon>Haematococcaceae</taxon>
        <taxon>Haematococcus</taxon>
    </lineage>
</organism>
<feature type="non-terminal residue" evidence="6">
    <location>
        <position position="1"/>
    </location>
</feature>
<dbReference type="GO" id="GO:0016756">
    <property type="term" value="F:glutathione gamma-glutamylcysteinyltransferase activity"/>
    <property type="evidence" value="ECO:0007669"/>
    <property type="project" value="UniProtKB-EC"/>
</dbReference>
<dbReference type="PANTHER" id="PTHR33447:SF2">
    <property type="entry name" value="GLUTATHIONE GAMMA-GLUTAMYLCYSTEINYLTRANSFERASE"/>
    <property type="match status" value="1"/>
</dbReference>
<evidence type="ECO:0000256" key="3">
    <source>
        <dbReference type="ARBA" id="ARBA00022679"/>
    </source>
</evidence>
<dbReference type="InterPro" id="IPR007719">
    <property type="entry name" value="PCS_N"/>
</dbReference>
<sequence length="215" mass="23959">MSGVSTLAGGQGFKKTYYKRQLPCPPAIAFASAEGRQVFAEALAEGHMNGFFRLMEQFSTQDEPAYCGLASLAMVLNALAIDPRRTWKGAWRWFHEHMLDCCRPLAEVKERGITLPQAACLARCNGAKVALHRYGSVSLGQFRQQVMEVCSSGEEHLVVSYSRKPFLQTGDGHFSPIGGYHAARDLVLILDVARFKYPPHWVSIPTLFEAMRHPD</sequence>
<proteinExistence type="predicted"/>
<dbReference type="AlphaFoldDB" id="A0A6A0AFT2"/>
<comment type="caution">
    <text evidence="6">The sequence shown here is derived from an EMBL/GenBank/DDBJ whole genome shotgun (WGS) entry which is preliminary data.</text>
</comment>
<evidence type="ECO:0000256" key="4">
    <source>
        <dbReference type="ARBA" id="ARBA00022723"/>
    </source>
</evidence>
<evidence type="ECO:0000313" key="7">
    <source>
        <dbReference type="Proteomes" id="UP000485058"/>
    </source>
</evidence>
<keyword evidence="2" id="KW-0104">Cadmium</keyword>
<evidence type="ECO:0000256" key="2">
    <source>
        <dbReference type="ARBA" id="ARBA00022539"/>
    </source>
</evidence>
<gene>
    <name evidence="6" type="ORF">HaLaN_30565</name>
</gene>
<dbReference type="GO" id="GO:0010273">
    <property type="term" value="P:detoxification of copper ion"/>
    <property type="evidence" value="ECO:0007669"/>
    <property type="project" value="TreeGrafter"/>
</dbReference>
<evidence type="ECO:0000313" key="6">
    <source>
        <dbReference type="EMBL" id="GFH31505.1"/>
    </source>
</evidence>
<evidence type="ECO:0000256" key="1">
    <source>
        <dbReference type="ARBA" id="ARBA00012468"/>
    </source>
</evidence>
<dbReference type="GO" id="GO:0098849">
    <property type="term" value="P:cellular detoxification of cadmium ion"/>
    <property type="evidence" value="ECO:0007669"/>
    <property type="project" value="TreeGrafter"/>
</dbReference>
<keyword evidence="7" id="KW-1185">Reference proteome</keyword>
<dbReference type="Gene3D" id="3.90.70.30">
    <property type="entry name" value="Phytochelatin synthase, N-terminal domain"/>
    <property type="match status" value="1"/>
</dbReference>
<dbReference type="Pfam" id="PF05023">
    <property type="entry name" value="Phytochelatin"/>
    <property type="match status" value="1"/>
</dbReference>
<feature type="domain" description="Peptidase C83" evidence="5">
    <location>
        <begin position="12"/>
        <end position="215"/>
    </location>
</feature>
<dbReference type="InterPro" id="IPR040409">
    <property type="entry name" value="PCS-like"/>
</dbReference>
<protein>
    <recommendedName>
        <fullName evidence="1">glutathione gamma-glutamylcysteinyltransferase</fullName>
        <ecNumber evidence="1">2.3.2.15</ecNumber>
    </recommendedName>
</protein>
<accession>A0A6A0AFT2</accession>
<dbReference type="PANTHER" id="PTHR33447">
    <property type="entry name" value="GLUTATHIONE GAMMA-GLUTAMYLCYSTEINYLTRANSFERASE"/>
    <property type="match status" value="1"/>
</dbReference>
<dbReference type="GO" id="GO:0046872">
    <property type="term" value="F:metal ion binding"/>
    <property type="evidence" value="ECO:0007669"/>
    <property type="project" value="UniProtKB-KW"/>
</dbReference>
<reference evidence="6 7" key="1">
    <citation type="submission" date="2020-02" db="EMBL/GenBank/DDBJ databases">
        <title>Draft genome sequence of Haematococcus lacustris strain NIES-144.</title>
        <authorList>
            <person name="Morimoto D."/>
            <person name="Nakagawa S."/>
            <person name="Yoshida T."/>
            <person name="Sawayama S."/>
        </authorList>
    </citation>
    <scope>NUCLEOTIDE SEQUENCE [LARGE SCALE GENOMIC DNA]</scope>
    <source>
        <strain evidence="6 7">NIES-144</strain>
    </source>
</reference>
<dbReference type="InterPro" id="IPR038156">
    <property type="entry name" value="PCS_N_sf"/>
</dbReference>
<dbReference type="Proteomes" id="UP000485058">
    <property type="component" value="Unassembled WGS sequence"/>
</dbReference>
<feature type="non-terminal residue" evidence="6">
    <location>
        <position position="215"/>
    </location>
</feature>
<dbReference type="GO" id="GO:0046938">
    <property type="term" value="P:phytochelatin biosynthetic process"/>
    <property type="evidence" value="ECO:0007669"/>
    <property type="project" value="InterPro"/>
</dbReference>
<keyword evidence="4" id="KW-0479">Metal-binding</keyword>
<dbReference type="FunFam" id="3.90.70.30:FF:000001">
    <property type="entry name" value="Glutathione gamma-glutamylcysteinyltransferase 1"/>
    <property type="match status" value="1"/>
</dbReference>